<keyword evidence="1" id="KW-0732">Signal</keyword>
<feature type="chain" id="PRO_5025573046" evidence="1">
    <location>
        <begin position="27"/>
        <end position="179"/>
    </location>
</feature>
<feature type="signal peptide" evidence="1">
    <location>
        <begin position="1"/>
        <end position="26"/>
    </location>
</feature>
<protein>
    <submittedName>
        <fullName evidence="2">Uncharacterized protein</fullName>
    </submittedName>
</protein>
<reference evidence="2 3" key="1">
    <citation type="submission" date="2019-09" db="EMBL/GenBank/DDBJ databases">
        <title>Segnochrobactrum spirostomi gen. nov., sp. nov., isolated from the ciliate Spirostomum cf. yagiui and description of a novel family, Segnochrobactraceae fam. nov. within the order Rhizobiales of the class Alphaproteobacteria.</title>
        <authorList>
            <person name="Akter S."/>
            <person name="Shazib S.U.A."/>
            <person name="Shin M.K."/>
        </authorList>
    </citation>
    <scope>NUCLEOTIDE SEQUENCE [LARGE SCALE GENOMIC DNA]</scope>
    <source>
        <strain evidence="2 3">Sp-1</strain>
    </source>
</reference>
<comment type="caution">
    <text evidence="2">The sequence shown here is derived from an EMBL/GenBank/DDBJ whole genome shotgun (WGS) entry which is preliminary data.</text>
</comment>
<dbReference type="AlphaFoldDB" id="A0A6A7Y221"/>
<dbReference type="EMBL" id="VWNA01000001">
    <property type="protein sequence ID" value="MQT13094.1"/>
    <property type="molecule type" value="Genomic_DNA"/>
</dbReference>
<keyword evidence="3" id="KW-1185">Reference proteome</keyword>
<accession>A0A6A7Y221</accession>
<evidence type="ECO:0000256" key="1">
    <source>
        <dbReference type="SAM" id="SignalP"/>
    </source>
</evidence>
<name>A0A6A7Y221_9HYPH</name>
<evidence type="ECO:0000313" key="3">
    <source>
        <dbReference type="Proteomes" id="UP000332515"/>
    </source>
</evidence>
<dbReference type="Proteomes" id="UP000332515">
    <property type="component" value="Unassembled WGS sequence"/>
</dbReference>
<evidence type="ECO:0000313" key="2">
    <source>
        <dbReference type="EMBL" id="MQT13094.1"/>
    </source>
</evidence>
<sequence length="179" mass="19184">MKRFLVAAMLAASMVAGPALSGAVLAAEPSAASGTFPAPAADWLFVQNARAMSFDGHALRLEGIAPHTIMFTDRPQRMSGDMSTKRFLGVWDAGKDSFDKDPPNASVSVVVDGKEHTAIVEISNPKLEGDTLTYTARVLDGEVPSTGQATAIFIDWWYGPNGGECRYTSFGHVHCTYPF</sequence>
<gene>
    <name evidence="2" type="ORF">F0357_10670</name>
</gene>
<proteinExistence type="predicted"/>
<organism evidence="2 3">
    <name type="scientific">Segnochrobactrum spirostomi</name>
    <dbReference type="NCBI Taxonomy" id="2608987"/>
    <lineage>
        <taxon>Bacteria</taxon>
        <taxon>Pseudomonadati</taxon>
        <taxon>Pseudomonadota</taxon>
        <taxon>Alphaproteobacteria</taxon>
        <taxon>Hyphomicrobiales</taxon>
        <taxon>Segnochrobactraceae</taxon>
        <taxon>Segnochrobactrum</taxon>
    </lineage>
</organism>
<dbReference type="RefSeq" id="WP_153480923.1">
    <property type="nucleotide sequence ID" value="NZ_VWNA01000001.1"/>
</dbReference>